<organism evidence="2 3">
    <name type="scientific">Batillaria attramentaria</name>
    <dbReference type="NCBI Taxonomy" id="370345"/>
    <lineage>
        <taxon>Eukaryota</taxon>
        <taxon>Metazoa</taxon>
        <taxon>Spiralia</taxon>
        <taxon>Lophotrochozoa</taxon>
        <taxon>Mollusca</taxon>
        <taxon>Gastropoda</taxon>
        <taxon>Caenogastropoda</taxon>
        <taxon>Sorbeoconcha</taxon>
        <taxon>Cerithioidea</taxon>
        <taxon>Batillariidae</taxon>
        <taxon>Batillaria</taxon>
    </lineage>
</organism>
<protein>
    <submittedName>
        <fullName evidence="2">Uncharacterized protein</fullName>
    </submittedName>
</protein>
<sequence>MRMEELWMGTRDQQWDKDGEKSTKQKIGFSVLNLLLKSKHDERSCRSEHYPWSFEETAFPPSQTYPLPFPLPRRSLRDMKVQTDPIAAAEMEGNGMRGREV</sequence>
<keyword evidence="3" id="KW-1185">Reference proteome</keyword>
<proteinExistence type="predicted"/>
<dbReference type="EMBL" id="JACVVK020000349">
    <property type="protein sequence ID" value="KAK7477464.1"/>
    <property type="molecule type" value="Genomic_DNA"/>
</dbReference>
<gene>
    <name evidence="2" type="ORF">BaRGS_00031288</name>
</gene>
<name>A0ABD0JRZ2_9CAEN</name>
<dbReference type="AlphaFoldDB" id="A0ABD0JRZ2"/>
<dbReference type="Proteomes" id="UP001519460">
    <property type="component" value="Unassembled WGS sequence"/>
</dbReference>
<evidence type="ECO:0000313" key="3">
    <source>
        <dbReference type="Proteomes" id="UP001519460"/>
    </source>
</evidence>
<evidence type="ECO:0000313" key="2">
    <source>
        <dbReference type="EMBL" id="KAK7477464.1"/>
    </source>
</evidence>
<accession>A0ABD0JRZ2</accession>
<feature type="compositionally biased region" description="Basic and acidic residues" evidence="1">
    <location>
        <begin position="13"/>
        <end position="22"/>
    </location>
</feature>
<reference evidence="2 3" key="1">
    <citation type="journal article" date="2023" name="Sci. Data">
        <title>Genome assembly of the Korean intertidal mud-creeper Batillaria attramentaria.</title>
        <authorList>
            <person name="Patra A.K."/>
            <person name="Ho P.T."/>
            <person name="Jun S."/>
            <person name="Lee S.J."/>
            <person name="Kim Y."/>
            <person name="Won Y.J."/>
        </authorList>
    </citation>
    <scope>NUCLEOTIDE SEQUENCE [LARGE SCALE GENOMIC DNA]</scope>
    <source>
        <strain evidence="2">Wonlab-2016</strain>
    </source>
</reference>
<feature type="region of interest" description="Disordered" evidence="1">
    <location>
        <begin position="1"/>
        <end position="22"/>
    </location>
</feature>
<comment type="caution">
    <text evidence="2">The sequence shown here is derived from an EMBL/GenBank/DDBJ whole genome shotgun (WGS) entry which is preliminary data.</text>
</comment>
<evidence type="ECO:0000256" key="1">
    <source>
        <dbReference type="SAM" id="MobiDB-lite"/>
    </source>
</evidence>